<reference evidence="3 4" key="1">
    <citation type="submission" date="2015-08" db="EMBL/GenBank/DDBJ databases">
        <title>Next Generation Sequencing and Analysis of the Genome of Puccinia sorghi L Schw, the Causal Agent of Maize Common Rust.</title>
        <authorList>
            <person name="Rochi L."/>
            <person name="Burguener G."/>
            <person name="Darino M."/>
            <person name="Turjanski A."/>
            <person name="Kreff E."/>
            <person name="Dieguez M.J."/>
            <person name="Sacco F."/>
        </authorList>
    </citation>
    <scope>NUCLEOTIDE SEQUENCE [LARGE SCALE GENOMIC DNA]</scope>
    <source>
        <strain evidence="3 4">RO10H11247</strain>
    </source>
</reference>
<dbReference type="Proteomes" id="UP000037035">
    <property type="component" value="Unassembled WGS sequence"/>
</dbReference>
<dbReference type="AlphaFoldDB" id="A0A0L6VE21"/>
<evidence type="ECO:0000259" key="2">
    <source>
        <dbReference type="Pfam" id="PF13251"/>
    </source>
</evidence>
<keyword evidence="4" id="KW-1185">Reference proteome</keyword>
<proteinExistence type="predicted"/>
<dbReference type="VEuPathDB" id="FungiDB:VP01_181g4"/>
<feature type="domain" description="DUF4042" evidence="2">
    <location>
        <begin position="195"/>
        <end position="304"/>
    </location>
</feature>
<dbReference type="OrthoDB" id="422637at2759"/>
<comment type="caution">
    <text evidence="3">The sequence shown here is derived from an EMBL/GenBank/DDBJ whole genome shotgun (WGS) entry which is preliminary data.</text>
</comment>
<name>A0A0L6VE21_9BASI</name>
<evidence type="ECO:0000313" key="3">
    <source>
        <dbReference type="EMBL" id="KNZ59003.1"/>
    </source>
</evidence>
<dbReference type="InterPro" id="IPR025283">
    <property type="entry name" value="DUF4042"/>
</dbReference>
<accession>A0A0L6VE21</accession>
<evidence type="ECO:0000313" key="4">
    <source>
        <dbReference type="Proteomes" id="UP000037035"/>
    </source>
</evidence>
<dbReference type="PANTHER" id="PTHR13366:SF0">
    <property type="entry name" value="HEAT REPEAT-CONTAINING PROTEIN 6"/>
    <property type="match status" value="1"/>
</dbReference>
<gene>
    <name evidence="3" type="ORF">VP01_181g4</name>
</gene>
<organism evidence="3 4">
    <name type="scientific">Puccinia sorghi</name>
    <dbReference type="NCBI Taxonomy" id="27349"/>
    <lineage>
        <taxon>Eukaryota</taxon>
        <taxon>Fungi</taxon>
        <taxon>Dikarya</taxon>
        <taxon>Basidiomycota</taxon>
        <taxon>Pucciniomycotina</taxon>
        <taxon>Pucciniomycetes</taxon>
        <taxon>Pucciniales</taxon>
        <taxon>Pucciniaceae</taxon>
        <taxon>Puccinia</taxon>
    </lineage>
</organism>
<dbReference type="InterPro" id="IPR052107">
    <property type="entry name" value="HEAT6"/>
</dbReference>
<protein>
    <recommendedName>
        <fullName evidence="2">DUF4042 domain-containing protein</fullName>
    </recommendedName>
</protein>
<feature type="region of interest" description="Disordered" evidence="1">
    <location>
        <begin position="163"/>
        <end position="187"/>
    </location>
</feature>
<dbReference type="PANTHER" id="PTHR13366">
    <property type="entry name" value="MALARIA ANTIGEN-RELATED"/>
    <property type="match status" value="1"/>
</dbReference>
<dbReference type="Pfam" id="PF13251">
    <property type="entry name" value="DUF4042"/>
    <property type="match status" value="1"/>
</dbReference>
<evidence type="ECO:0000256" key="1">
    <source>
        <dbReference type="SAM" id="MobiDB-lite"/>
    </source>
</evidence>
<dbReference type="InterPro" id="IPR016024">
    <property type="entry name" value="ARM-type_fold"/>
</dbReference>
<sequence>MYSCTTRKLGSKRCSAHSYLASRPSTASNSNLIRVHLAKSILSFPVTAKLASQVLLQVISNSSPIVLTQQAPAIVPPILSVFTSSTQHLRSIPGRHQLVQIIYIIRILTTLIAKAGSCALINLSDLIECIQRCYQPIQSPLQAPHPPGRIVLGLNAPRKLTTQATRTFGQSSDSETNSEGEATSDSNTNVQAVQCRLDALNFLRTIAQSDPKALYPYWSQLLPAHEYRIHQPYTLLNVMERDCQLMVRVRACNVISRPSYSSLFIFHNLRVSYISLSAKIASITVELHRRLGNLLKAPPIAPELTNEILQVSFRVAHLSMKFCWFALRISINLYVLGYLLHPMARLLTCNDIEINIQSRKTLIVILQHLSSMVMLSMPLDVKRTVDQITAIGCERLILESTGTSALLWCDLMRTTLPFLDWNHVLLEKFSNSLSVYNSMNRSLTTILYSSLQLQRVFEEIPENEEELKTKLTLIGSLTIFFPGEEFDATYLKWVRARLREAGLDSLDMVINGKCQRNMTYLCNLISSNLQDALDDIRAIRLLGIIVSRRSTNDPLVRDFLPHQHEVATQVACHLLKFFENTLEDDLDGKAVSTHAWTLANCLDAINEVTHRQGLSPPLDLSFWTNTLGIAQRLLSSEGPSNTLITNSVRIMGIAASKLLMEQQQLDSSELGDTVEQVTRKLMECLGATFPKVRPFQSGGSPFSGWDGLMYNDEILGALVENPVQGGSLLAALKDQICERLCDTLLDSCSFKVRIQVCLALQVARHDLPGGFKVLPADIDGASLSQLIDLNDLTVSACDHSLDSIAKTTEKLRDEFTRNIVPNKELEHAERLLVEVSLHPFSFL</sequence>
<dbReference type="EMBL" id="LAVV01006637">
    <property type="protein sequence ID" value="KNZ59003.1"/>
    <property type="molecule type" value="Genomic_DNA"/>
</dbReference>
<dbReference type="SUPFAM" id="SSF48371">
    <property type="entry name" value="ARM repeat"/>
    <property type="match status" value="1"/>
</dbReference>